<dbReference type="GO" id="GO:0004475">
    <property type="term" value="F:mannose-1-phosphate guanylyltransferase (GTP) activity"/>
    <property type="evidence" value="ECO:0007669"/>
    <property type="project" value="UniProtKB-EC"/>
</dbReference>
<accession>A0A3S4HKD2</accession>
<dbReference type="PANTHER" id="PTHR46390">
    <property type="entry name" value="MANNOSE-1-PHOSPHATE GUANYLYLTRANSFERASE"/>
    <property type="match status" value="1"/>
</dbReference>
<dbReference type="EMBL" id="LR134182">
    <property type="protein sequence ID" value="VEB44160.1"/>
    <property type="molecule type" value="Genomic_DNA"/>
</dbReference>
<sequence>MQRVNERQLALELLLEPAGRNTAPAIAAAALDMLERQEGSEAILLVLPADHLVTDEEAFAAAVQEAWELAEAGRIVAFGLKPSRPETGFGYIEQGSRSPERALRWRVSSKSRTPPPRKPIWTTGATGGTAGCCAFPPWSCAMRWRG</sequence>
<dbReference type="Proteomes" id="UP000275777">
    <property type="component" value="Chromosome"/>
</dbReference>
<keyword evidence="3" id="KW-0808">Transferase</keyword>
<gene>
    <name evidence="3" type="primary">rfbM</name>
    <name evidence="3" type="ORF">NCTC9695_04635</name>
</gene>
<dbReference type="EC" id="2.7.7.13" evidence="3"/>
<reference evidence="3 4" key="1">
    <citation type="submission" date="2018-12" db="EMBL/GenBank/DDBJ databases">
        <authorList>
            <consortium name="Pathogen Informatics"/>
        </authorList>
    </citation>
    <scope>NUCLEOTIDE SEQUENCE [LARGE SCALE GENOMIC DNA]</scope>
    <source>
        <strain evidence="3 4">NCTC9695</strain>
    </source>
</reference>
<organism evidence="3 4">
    <name type="scientific">Chromobacterium violaceum</name>
    <dbReference type="NCBI Taxonomy" id="536"/>
    <lineage>
        <taxon>Bacteria</taxon>
        <taxon>Pseudomonadati</taxon>
        <taxon>Pseudomonadota</taxon>
        <taxon>Betaproteobacteria</taxon>
        <taxon>Neisseriales</taxon>
        <taxon>Chromobacteriaceae</taxon>
        <taxon>Chromobacterium</taxon>
    </lineage>
</organism>
<evidence type="ECO:0000313" key="3">
    <source>
        <dbReference type="EMBL" id="VEB44160.1"/>
    </source>
</evidence>
<dbReference type="Pfam" id="PF00483">
    <property type="entry name" value="NTP_transferase"/>
    <property type="match status" value="1"/>
</dbReference>
<feature type="domain" description="Nucleotidyl transferase" evidence="2">
    <location>
        <begin position="8"/>
        <end position="97"/>
    </location>
</feature>
<evidence type="ECO:0000259" key="2">
    <source>
        <dbReference type="Pfam" id="PF00483"/>
    </source>
</evidence>
<feature type="region of interest" description="Disordered" evidence="1">
    <location>
        <begin position="100"/>
        <end position="124"/>
    </location>
</feature>
<dbReference type="Gene3D" id="3.90.550.10">
    <property type="entry name" value="Spore Coat Polysaccharide Biosynthesis Protein SpsA, Chain A"/>
    <property type="match status" value="1"/>
</dbReference>
<proteinExistence type="predicted"/>
<dbReference type="InterPro" id="IPR029044">
    <property type="entry name" value="Nucleotide-diphossugar_trans"/>
</dbReference>
<dbReference type="AlphaFoldDB" id="A0A3S4HKD2"/>
<dbReference type="InterPro" id="IPR051161">
    <property type="entry name" value="Mannose-6P_isomerase_type2"/>
</dbReference>
<dbReference type="InterPro" id="IPR005835">
    <property type="entry name" value="NTP_transferase_dom"/>
</dbReference>
<dbReference type="PANTHER" id="PTHR46390:SF1">
    <property type="entry name" value="MANNOSE-1-PHOSPHATE GUANYLYLTRANSFERASE"/>
    <property type="match status" value="1"/>
</dbReference>
<evidence type="ECO:0000313" key="4">
    <source>
        <dbReference type="Proteomes" id="UP000275777"/>
    </source>
</evidence>
<keyword evidence="3" id="KW-0548">Nucleotidyltransferase</keyword>
<protein>
    <submittedName>
        <fullName evidence="3">Mannose-1-phosphate guanylyltransferase rfbM</fullName>
        <ecNumber evidence="3">2.7.7.13</ecNumber>
    </submittedName>
</protein>
<name>A0A3S4HKD2_CHRVL</name>
<dbReference type="SUPFAM" id="SSF53448">
    <property type="entry name" value="Nucleotide-diphospho-sugar transferases"/>
    <property type="match status" value="1"/>
</dbReference>
<dbReference type="GO" id="GO:0009298">
    <property type="term" value="P:GDP-mannose biosynthetic process"/>
    <property type="evidence" value="ECO:0007669"/>
    <property type="project" value="TreeGrafter"/>
</dbReference>
<evidence type="ECO:0000256" key="1">
    <source>
        <dbReference type="SAM" id="MobiDB-lite"/>
    </source>
</evidence>